<evidence type="ECO:0000259" key="1">
    <source>
        <dbReference type="Pfam" id="PF01797"/>
    </source>
</evidence>
<proteinExistence type="predicted"/>
<dbReference type="AlphaFoldDB" id="W8YDE6"/>
<name>W8YDE6_BACTU</name>
<dbReference type="GO" id="GO:0004803">
    <property type="term" value="F:transposase activity"/>
    <property type="evidence" value="ECO:0007669"/>
    <property type="project" value="InterPro"/>
</dbReference>
<reference evidence="2" key="2">
    <citation type="submission" date="2014-01" db="EMBL/GenBank/DDBJ databases">
        <authorList>
            <person name="Aslett M."/>
        </authorList>
    </citation>
    <scope>NUCLEOTIDE SEQUENCE [LARGE SCALE GENOMIC DNA]</scope>
    <source>
        <strain evidence="2">DB27</strain>
    </source>
</reference>
<dbReference type="SUPFAM" id="SSF143422">
    <property type="entry name" value="Transposase IS200-like"/>
    <property type="match status" value="1"/>
</dbReference>
<evidence type="ECO:0000313" key="2">
    <source>
        <dbReference type="EMBL" id="CDN39508.1"/>
    </source>
</evidence>
<dbReference type="Proteomes" id="UP000030682">
    <property type="component" value="Unassembled WGS sequence"/>
</dbReference>
<dbReference type="EMBL" id="HG810024">
    <property type="protein sequence ID" value="CDN39508.1"/>
    <property type="molecule type" value="Genomic_DNA"/>
</dbReference>
<accession>W8YDE6</accession>
<reference evidence="2" key="1">
    <citation type="submission" date="2014-01" db="EMBL/GenBank/DDBJ databases">
        <title>Draft genome sequence of highly nematicidal Bacillus thuringiensis DB27.</title>
        <authorList>
            <person name="Iatsenko I."/>
            <person name="Pickard D."/>
            <person name="Corton C."/>
            <person name="Dougan G."/>
            <person name="Sommer R.J."/>
        </authorList>
    </citation>
    <scope>NUCLEOTIDE SEQUENCE [LARGE SCALE GENOMIC DNA]</scope>
    <source>
        <strain evidence="2">DB27</strain>
    </source>
</reference>
<dbReference type="Pfam" id="PF01797">
    <property type="entry name" value="Y1_Tnp"/>
    <property type="match status" value="1"/>
</dbReference>
<protein>
    <recommendedName>
        <fullName evidence="1">Transposase IS200-like domain-containing protein</fullName>
    </recommendedName>
</protein>
<dbReference type="GO" id="GO:0006313">
    <property type="term" value="P:DNA transposition"/>
    <property type="evidence" value="ECO:0007669"/>
    <property type="project" value="InterPro"/>
</dbReference>
<dbReference type="Gene3D" id="3.30.70.1290">
    <property type="entry name" value="Transposase IS200-like"/>
    <property type="match status" value="1"/>
</dbReference>
<organism evidence="2">
    <name type="scientific">Bacillus thuringiensis DB27</name>
    <dbReference type="NCBI Taxonomy" id="1431339"/>
    <lineage>
        <taxon>Bacteria</taxon>
        <taxon>Bacillati</taxon>
        <taxon>Bacillota</taxon>
        <taxon>Bacilli</taxon>
        <taxon>Bacillales</taxon>
        <taxon>Bacillaceae</taxon>
        <taxon>Bacillus</taxon>
        <taxon>Bacillus cereus group</taxon>
    </lineage>
</organism>
<dbReference type="HOGENOM" id="CLU_101320_5_5_9"/>
<dbReference type="GO" id="GO:0003677">
    <property type="term" value="F:DNA binding"/>
    <property type="evidence" value="ECO:0007669"/>
    <property type="project" value="InterPro"/>
</dbReference>
<sequence length="38" mass="4495">MKKKLWKGMFWSRSFYLLTTGGSPIDVVKKYIENQGEK</sequence>
<feature type="domain" description="Transposase IS200-like" evidence="1">
    <location>
        <begin position="2"/>
        <end position="35"/>
    </location>
</feature>
<dbReference type="InterPro" id="IPR036515">
    <property type="entry name" value="Transposase_17_sf"/>
</dbReference>
<dbReference type="InterPro" id="IPR002686">
    <property type="entry name" value="Transposase_17"/>
</dbReference>
<gene>
    <name evidence="2" type="ORF">BTDB27_p000171</name>
</gene>